<dbReference type="AlphaFoldDB" id="A0A517PWR2"/>
<evidence type="ECO:0000313" key="2">
    <source>
        <dbReference type="Proteomes" id="UP000320421"/>
    </source>
</evidence>
<dbReference type="Proteomes" id="UP000320421">
    <property type="component" value="Chromosome"/>
</dbReference>
<gene>
    <name evidence="1" type="ORF">HG66A1_56350</name>
</gene>
<proteinExistence type="predicted"/>
<name>A0A517PWR2_9PLAN</name>
<sequence length="57" mass="6583">MPKDDSQGNFYSKNQKSKRLIPTSLLLTSNSRYAPLTIMTTENQNTLNLFRKSEKTM</sequence>
<evidence type="ECO:0000313" key="1">
    <source>
        <dbReference type="EMBL" id="QDT23810.1"/>
    </source>
</evidence>
<organism evidence="1 2">
    <name type="scientific">Gimesia chilikensis</name>
    <dbReference type="NCBI Taxonomy" id="2605989"/>
    <lineage>
        <taxon>Bacteria</taxon>
        <taxon>Pseudomonadati</taxon>
        <taxon>Planctomycetota</taxon>
        <taxon>Planctomycetia</taxon>
        <taxon>Planctomycetales</taxon>
        <taxon>Planctomycetaceae</taxon>
        <taxon>Gimesia</taxon>
    </lineage>
</organism>
<keyword evidence="2" id="KW-1185">Reference proteome</keyword>
<protein>
    <submittedName>
        <fullName evidence="1">Uncharacterized protein</fullName>
    </submittedName>
</protein>
<reference evidence="1 2" key="1">
    <citation type="submission" date="2019-02" db="EMBL/GenBank/DDBJ databases">
        <title>Deep-cultivation of Planctomycetes and their phenomic and genomic characterization uncovers novel biology.</title>
        <authorList>
            <person name="Wiegand S."/>
            <person name="Jogler M."/>
            <person name="Boedeker C."/>
            <person name="Pinto D."/>
            <person name="Vollmers J."/>
            <person name="Rivas-Marin E."/>
            <person name="Kohn T."/>
            <person name="Peeters S.H."/>
            <person name="Heuer A."/>
            <person name="Rast P."/>
            <person name="Oberbeckmann S."/>
            <person name="Bunk B."/>
            <person name="Jeske O."/>
            <person name="Meyerdierks A."/>
            <person name="Storesund J.E."/>
            <person name="Kallscheuer N."/>
            <person name="Luecker S."/>
            <person name="Lage O.M."/>
            <person name="Pohl T."/>
            <person name="Merkel B.J."/>
            <person name="Hornburger P."/>
            <person name="Mueller R.-W."/>
            <person name="Bruemmer F."/>
            <person name="Labrenz M."/>
            <person name="Spormann A.M."/>
            <person name="Op den Camp H."/>
            <person name="Overmann J."/>
            <person name="Amann R."/>
            <person name="Jetten M.S.M."/>
            <person name="Mascher T."/>
            <person name="Medema M.H."/>
            <person name="Devos D.P."/>
            <person name="Kaster A.-K."/>
            <person name="Ovreas L."/>
            <person name="Rohde M."/>
            <person name="Galperin M.Y."/>
            <person name="Jogler C."/>
        </authorList>
    </citation>
    <scope>NUCLEOTIDE SEQUENCE [LARGE SCALE GENOMIC DNA]</scope>
    <source>
        <strain evidence="1 2">HG66A1</strain>
    </source>
</reference>
<dbReference type="EMBL" id="CP036266">
    <property type="protein sequence ID" value="QDT23810.1"/>
    <property type="molecule type" value="Genomic_DNA"/>
</dbReference>
<accession>A0A517PWR2</accession>